<protein>
    <recommendedName>
        <fullName evidence="9">Amino acid permease/ SLC12A domain-containing protein</fullName>
    </recommendedName>
</protein>
<keyword evidence="3 6" id="KW-0812">Transmembrane</keyword>
<dbReference type="OrthoDB" id="3257095at2759"/>
<accession>A0A6A6BDV7</accession>
<dbReference type="RefSeq" id="XP_033396820.1">
    <property type="nucleotide sequence ID" value="XM_033537038.1"/>
</dbReference>
<evidence type="ECO:0000256" key="4">
    <source>
        <dbReference type="ARBA" id="ARBA00022989"/>
    </source>
</evidence>
<organism evidence="7 8">
    <name type="scientific">Aplosporella prunicola CBS 121167</name>
    <dbReference type="NCBI Taxonomy" id="1176127"/>
    <lineage>
        <taxon>Eukaryota</taxon>
        <taxon>Fungi</taxon>
        <taxon>Dikarya</taxon>
        <taxon>Ascomycota</taxon>
        <taxon>Pezizomycotina</taxon>
        <taxon>Dothideomycetes</taxon>
        <taxon>Dothideomycetes incertae sedis</taxon>
        <taxon>Botryosphaeriales</taxon>
        <taxon>Aplosporellaceae</taxon>
        <taxon>Aplosporella</taxon>
    </lineage>
</organism>
<feature type="transmembrane region" description="Helical" evidence="6">
    <location>
        <begin position="192"/>
        <end position="212"/>
    </location>
</feature>
<gene>
    <name evidence="7" type="ORF">K452DRAFT_229389</name>
</gene>
<dbReference type="Proteomes" id="UP000799438">
    <property type="component" value="Unassembled WGS sequence"/>
</dbReference>
<dbReference type="PANTHER" id="PTHR45649">
    <property type="entry name" value="AMINO-ACID PERMEASE BAT1"/>
    <property type="match status" value="1"/>
</dbReference>
<feature type="transmembrane region" description="Helical" evidence="6">
    <location>
        <begin position="408"/>
        <end position="425"/>
    </location>
</feature>
<feature type="transmembrane region" description="Helical" evidence="6">
    <location>
        <begin position="167"/>
        <end position="186"/>
    </location>
</feature>
<dbReference type="PIRSF" id="PIRSF006060">
    <property type="entry name" value="AA_transporter"/>
    <property type="match status" value="1"/>
</dbReference>
<feature type="transmembrane region" description="Helical" evidence="6">
    <location>
        <begin position="431"/>
        <end position="453"/>
    </location>
</feature>
<dbReference type="GO" id="GO:0022857">
    <property type="term" value="F:transmembrane transporter activity"/>
    <property type="evidence" value="ECO:0007669"/>
    <property type="project" value="InterPro"/>
</dbReference>
<dbReference type="InterPro" id="IPR002293">
    <property type="entry name" value="AA/rel_permease1"/>
</dbReference>
<feature type="transmembrane region" description="Helical" evidence="6">
    <location>
        <begin position="474"/>
        <end position="493"/>
    </location>
</feature>
<dbReference type="GeneID" id="54294534"/>
<feature type="transmembrane region" description="Helical" evidence="6">
    <location>
        <begin position="224"/>
        <end position="243"/>
    </location>
</feature>
<feature type="transmembrane region" description="Helical" evidence="6">
    <location>
        <begin position="505"/>
        <end position="524"/>
    </location>
</feature>
<keyword evidence="2" id="KW-0813">Transport</keyword>
<feature type="transmembrane region" description="Helical" evidence="6">
    <location>
        <begin position="263"/>
        <end position="284"/>
    </location>
</feature>
<reference evidence="7" key="1">
    <citation type="journal article" date="2020" name="Stud. Mycol.">
        <title>101 Dothideomycetes genomes: a test case for predicting lifestyles and emergence of pathogens.</title>
        <authorList>
            <person name="Haridas S."/>
            <person name="Albert R."/>
            <person name="Binder M."/>
            <person name="Bloem J."/>
            <person name="Labutti K."/>
            <person name="Salamov A."/>
            <person name="Andreopoulos B."/>
            <person name="Baker S."/>
            <person name="Barry K."/>
            <person name="Bills G."/>
            <person name="Bluhm B."/>
            <person name="Cannon C."/>
            <person name="Castanera R."/>
            <person name="Culley D."/>
            <person name="Daum C."/>
            <person name="Ezra D."/>
            <person name="Gonzalez J."/>
            <person name="Henrissat B."/>
            <person name="Kuo A."/>
            <person name="Liang C."/>
            <person name="Lipzen A."/>
            <person name="Lutzoni F."/>
            <person name="Magnuson J."/>
            <person name="Mondo S."/>
            <person name="Nolan M."/>
            <person name="Ohm R."/>
            <person name="Pangilinan J."/>
            <person name="Park H.-J."/>
            <person name="Ramirez L."/>
            <person name="Alfaro M."/>
            <person name="Sun H."/>
            <person name="Tritt A."/>
            <person name="Yoshinaga Y."/>
            <person name="Zwiers L.-H."/>
            <person name="Turgeon B."/>
            <person name="Goodwin S."/>
            <person name="Spatafora J."/>
            <person name="Crous P."/>
            <person name="Grigoriev I."/>
        </authorList>
    </citation>
    <scope>NUCLEOTIDE SEQUENCE</scope>
    <source>
        <strain evidence="7">CBS 121167</strain>
    </source>
</reference>
<evidence type="ECO:0000256" key="6">
    <source>
        <dbReference type="SAM" id="Phobius"/>
    </source>
</evidence>
<sequence>MSDVSSSESTVFAGAHVKVTHEATSTELPGQYALNGVDEDYPRFQGHTHNDEKDMGRMGKVQQLKRNYRPLSALAFTVILQGTWEVLLTATTQGLADGGVAGLLWSYVWTFFGTSFIVASLAEMSSMAPTSGGQYHWVSEFAPAKFQRFLSYFTGWMSTMSWQAGSASGPLLVGTLIQSCATVAYPEYAPTNWQGTLMVFAVLGLVGILNIWGSSAMPVFQNMMLVVHVFGFLSLIIILWVLAPHNTAETVFTGFTNQGGWSTMGLSLMVGQISAVYACICFDAPAHMSEEVKDAGVTVPRAMVWSYVLNGALGFVFLITYMFAVTNIDDALADITGYPHIWVFRQAVSSAGVVGLNVIPTVLIFAGTVSYNLSTSRQTWSFARDKGLPFSSWIAKVDKRLELPTNSVLLTCGITLALSLINIGSDVAFNAVISLNVVSLMITYVCSISCLLWRRIRHPETLPHCRWSLGGWGIPINIFGLLYSLHVFFWCFWPESTPTTVEDFNWASVMFVAVAIVSTVYYILVGRHVYKGPVVLVEGWKGD</sequence>
<dbReference type="GO" id="GO:0016020">
    <property type="term" value="C:membrane"/>
    <property type="evidence" value="ECO:0007669"/>
    <property type="project" value="UniProtKB-SubCell"/>
</dbReference>
<comment type="subcellular location">
    <subcellularLocation>
        <location evidence="1">Membrane</location>
        <topology evidence="1">Multi-pass membrane protein</topology>
    </subcellularLocation>
</comment>
<evidence type="ECO:0000256" key="2">
    <source>
        <dbReference type="ARBA" id="ARBA00022448"/>
    </source>
</evidence>
<evidence type="ECO:0000256" key="3">
    <source>
        <dbReference type="ARBA" id="ARBA00022692"/>
    </source>
</evidence>
<name>A0A6A6BDV7_9PEZI</name>
<feature type="transmembrane region" description="Helical" evidence="6">
    <location>
        <begin position="104"/>
        <end position="122"/>
    </location>
</feature>
<feature type="transmembrane region" description="Helical" evidence="6">
    <location>
        <begin position="344"/>
        <end position="369"/>
    </location>
</feature>
<evidence type="ECO:0000256" key="5">
    <source>
        <dbReference type="ARBA" id="ARBA00023136"/>
    </source>
</evidence>
<proteinExistence type="predicted"/>
<feature type="transmembrane region" description="Helical" evidence="6">
    <location>
        <begin position="304"/>
        <end position="324"/>
    </location>
</feature>
<evidence type="ECO:0000256" key="1">
    <source>
        <dbReference type="ARBA" id="ARBA00004141"/>
    </source>
</evidence>
<keyword evidence="8" id="KW-1185">Reference proteome</keyword>
<feature type="transmembrane region" description="Helical" evidence="6">
    <location>
        <begin position="67"/>
        <end position="84"/>
    </location>
</feature>
<evidence type="ECO:0000313" key="8">
    <source>
        <dbReference type="Proteomes" id="UP000799438"/>
    </source>
</evidence>
<dbReference type="Gene3D" id="1.20.1740.10">
    <property type="entry name" value="Amino acid/polyamine transporter I"/>
    <property type="match status" value="1"/>
</dbReference>
<dbReference type="Pfam" id="PF13520">
    <property type="entry name" value="AA_permease_2"/>
    <property type="match status" value="1"/>
</dbReference>
<evidence type="ECO:0000313" key="7">
    <source>
        <dbReference type="EMBL" id="KAF2141107.1"/>
    </source>
</evidence>
<keyword evidence="4 6" id="KW-1133">Transmembrane helix</keyword>
<evidence type="ECO:0008006" key="9">
    <source>
        <dbReference type="Google" id="ProtNLM"/>
    </source>
</evidence>
<dbReference type="AlphaFoldDB" id="A0A6A6BDV7"/>
<keyword evidence="5 6" id="KW-0472">Membrane</keyword>
<dbReference type="EMBL" id="ML995488">
    <property type="protein sequence ID" value="KAF2141107.1"/>
    <property type="molecule type" value="Genomic_DNA"/>
</dbReference>
<dbReference type="PANTHER" id="PTHR45649:SF4">
    <property type="entry name" value="TRANSPORTER, PUTATIVE (EUROFUNG)-RELATED"/>
    <property type="match status" value="1"/>
</dbReference>